<sequence>MSSAEMRAQVLEAHERQRKRYGQLHIGWNSELSGSLLRRFARLDADTASMLHQTIEALGLSMRAYDRILKLARTIADLDGLEEIRSAHVAEAIQYRNLDRPQVEMFV</sequence>
<name>A0A919YB95_9BACL</name>
<feature type="domain" description="Mg chelatase-related protein C-terminal" evidence="1">
    <location>
        <begin position="2"/>
        <end position="96"/>
    </location>
</feature>
<accession>A0A919YB95</accession>
<dbReference type="RefSeq" id="WP_373871817.1">
    <property type="nucleotide sequence ID" value="NZ_AP025343.1"/>
</dbReference>
<proteinExistence type="predicted"/>
<evidence type="ECO:0000259" key="1">
    <source>
        <dbReference type="Pfam" id="PF13335"/>
    </source>
</evidence>
<dbReference type="Gene3D" id="3.40.50.300">
    <property type="entry name" value="P-loop containing nucleotide triphosphate hydrolases"/>
    <property type="match status" value="1"/>
</dbReference>
<dbReference type="InterPro" id="IPR045006">
    <property type="entry name" value="CHLI-like"/>
</dbReference>
<reference evidence="2 3" key="1">
    <citation type="submission" date="2021-03" db="EMBL/GenBank/DDBJ databases">
        <title>Antimicrobial resistance genes in bacteria isolated from Japanese honey, and their potential for conferring macrolide and lincosamide resistance in the American foulbrood pathogen Paenibacillus larvae.</title>
        <authorList>
            <person name="Okamoto M."/>
            <person name="Kumagai M."/>
            <person name="Kanamori H."/>
            <person name="Takamatsu D."/>
        </authorList>
    </citation>
    <scope>NUCLEOTIDE SEQUENCE [LARGE SCALE GENOMIC DNA]</scope>
    <source>
        <strain evidence="2 3">J34TS1</strain>
    </source>
</reference>
<dbReference type="PANTHER" id="PTHR32039">
    <property type="entry name" value="MAGNESIUM-CHELATASE SUBUNIT CHLI"/>
    <property type="match status" value="1"/>
</dbReference>
<dbReference type="InterPro" id="IPR025158">
    <property type="entry name" value="Mg_chelat-rel_C"/>
</dbReference>
<protein>
    <recommendedName>
        <fullName evidence="1">Mg chelatase-related protein C-terminal domain-containing protein</fullName>
    </recommendedName>
</protein>
<gene>
    <name evidence="2" type="ORF">J34TS1_27970</name>
</gene>
<dbReference type="Pfam" id="PF13335">
    <property type="entry name" value="Mg_chelatase_C"/>
    <property type="match status" value="1"/>
</dbReference>
<evidence type="ECO:0000313" key="2">
    <source>
        <dbReference type="EMBL" id="GIO48032.1"/>
    </source>
</evidence>
<dbReference type="AlphaFoldDB" id="A0A919YB95"/>
<organism evidence="2 3">
    <name type="scientific">Paenibacillus azoreducens</name>
    <dbReference type="NCBI Taxonomy" id="116718"/>
    <lineage>
        <taxon>Bacteria</taxon>
        <taxon>Bacillati</taxon>
        <taxon>Bacillota</taxon>
        <taxon>Bacilli</taxon>
        <taxon>Bacillales</taxon>
        <taxon>Paenibacillaceae</taxon>
        <taxon>Paenibacillus</taxon>
    </lineage>
</organism>
<evidence type="ECO:0000313" key="3">
    <source>
        <dbReference type="Proteomes" id="UP000682811"/>
    </source>
</evidence>
<keyword evidence="3" id="KW-1185">Reference proteome</keyword>
<dbReference type="EMBL" id="BORT01000011">
    <property type="protein sequence ID" value="GIO48032.1"/>
    <property type="molecule type" value="Genomic_DNA"/>
</dbReference>
<dbReference type="InterPro" id="IPR027417">
    <property type="entry name" value="P-loop_NTPase"/>
</dbReference>
<comment type="caution">
    <text evidence="2">The sequence shown here is derived from an EMBL/GenBank/DDBJ whole genome shotgun (WGS) entry which is preliminary data.</text>
</comment>
<dbReference type="SUPFAM" id="SSF52540">
    <property type="entry name" value="P-loop containing nucleoside triphosphate hydrolases"/>
    <property type="match status" value="1"/>
</dbReference>
<dbReference type="PANTHER" id="PTHR32039:SF7">
    <property type="entry name" value="COMPETENCE PROTEIN COMM"/>
    <property type="match status" value="1"/>
</dbReference>
<dbReference type="Proteomes" id="UP000682811">
    <property type="component" value="Unassembled WGS sequence"/>
</dbReference>